<dbReference type="Pfam" id="PF08239">
    <property type="entry name" value="SH3_3"/>
    <property type="match status" value="1"/>
</dbReference>
<feature type="domain" description="Protein kinase" evidence="7">
    <location>
        <begin position="18"/>
        <end position="271"/>
    </location>
</feature>
<accession>A0ABS4DB63</accession>
<keyword evidence="6" id="KW-0812">Transmembrane</keyword>
<evidence type="ECO:0000256" key="2">
    <source>
        <dbReference type="ARBA" id="ARBA00022741"/>
    </source>
</evidence>
<dbReference type="Gene3D" id="3.30.200.20">
    <property type="entry name" value="Phosphorylase Kinase, domain 1"/>
    <property type="match status" value="1"/>
</dbReference>
<feature type="transmembrane region" description="Helical" evidence="6">
    <location>
        <begin position="345"/>
        <end position="366"/>
    </location>
</feature>
<evidence type="ECO:0000259" key="7">
    <source>
        <dbReference type="PROSITE" id="PS50011"/>
    </source>
</evidence>
<keyword evidence="10" id="KW-1185">Reference proteome</keyword>
<evidence type="ECO:0000256" key="1">
    <source>
        <dbReference type="ARBA" id="ARBA00022679"/>
    </source>
</evidence>
<protein>
    <submittedName>
        <fullName evidence="9">Protein kinase</fullName>
    </submittedName>
</protein>
<dbReference type="EMBL" id="SIJK02000022">
    <property type="protein sequence ID" value="MBP1466683.1"/>
    <property type="molecule type" value="Genomic_DNA"/>
</dbReference>
<dbReference type="RefSeq" id="WP_135478661.1">
    <property type="nucleotide sequence ID" value="NZ_SIJK02000022.1"/>
</dbReference>
<dbReference type="Pfam" id="PF00069">
    <property type="entry name" value="Pkinase"/>
    <property type="match status" value="1"/>
</dbReference>
<dbReference type="PANTHER" id="PTHR43289">
    <property type="entry name" value="MITOGEN-ACTIVATED PROTEIN KINASE KINASE KINASE 20-RELATED"/>
    <property type="match status" value="1"/>
</dbReference>
<evidence type="ECO:0000256" key="4">
    <source>
        <dbReference type="ARBA" id="ARBA00022840"/>
    </source>
</evidence>
<evidence type="ECO:0000256" key="6">
    <source>
        <dbReference type="SAM" id="Phobius"/>
    </source>
</evidence>
<reference evidence="9 10" key="1">
    <citation type="submission" date="2021-03" db="EMBL/GenBank/DDBJ databases">
        <authorList>
            <person name="Grouzdev D.S."/>
        </authorList>
    </citation>
    <scope>NUCLEOTIDE SEQUENCE [LARGE SCALE GENOMIC DNA]</scope>
    <source>
        <strain evidence="9 10">M50-1</strain>
    </source>
</reference>
<dbReference type="SUPFAM" id="SSF56112">
    <property type="entry name" value="Protein kinase-like (PK-like)"/>
    <property type="match status" value="1"/>
</dbReference>
<dbReference type="InterPro" id="IPR000719">
    <property type="entry name" value="Prot_kinase_dom"/>
</dbReference>
<keyword evidence="1" id="KW-0808">Transferase</keyword>
<keyword evidence="6" id="KW-1133">Transmembrane helix</keyword>
<evidence type="ECO:0000256" key="5">
    <source>
        <dbReference type="SAM" id="MobiDB-lite"/>
    </source>
</evidence>
<feature type="domain" description="SH3b" evidence="8">
    <location>
        <begin position="399"/>
        <end position="472"/>
    </location>
</feature>
<keyword evidence="6" id="KW-0472">Membrane</keyword>
<dbReference type="CDD" id="cd14014">
    <property type="entry name" value="STKc_PknB_like"/>
    <property type="match status" value="1"/>
</dbReference>
<dbReference type="Gene3D" id="2.30.30.40">
    <property type="entry name" value="SH3 Domains"/>
    <property type="match status" value="1"/>
</dbReference>
<dbReference type="PANTHER" id="PTHR43289:SF34">
    <property type="entry name" value="SERINE_THREONINE-PROTEIN KINASE YBDM-RELATED"/>
    <property type="match status" value="1"/>
</dbReference>
<keyword evidence="3 9" id="KW-0418">Kinase</keyword>
<sequence length="472" mass="53281">MTDEPATPSSNPLLFGRYRVQTQLGTTRLAAVYDATDERLQRRVLLHLLQKHLVGQELLRTRFITQINQMAACSQPTLLEVFDRGEVGGRPFMVTEYCTGRALYGLGALGVEQALRFMRQISAAIVVCQAQRSAERPTGLYHPPISSRNVLIVDEQRVKLVENWRAPHEELKRDQAHYRAPELSEGLPDNPSTAVYALGILLYEMLTGERPITGSDAHTIALAHQRAQLPPLSRLRPSLYLPSVERLLARATARLPEQRFPDVQSFAHELEAVWRDLSAATYRMKRTTTPPPMPQQPAPLTTPTPTPNQPVARPPRSKRTRQPQTAQVRHVDQNQFRQQNRRRNLVGWLVMMALLTMVVLGSYFGVRALADQFNGYPNFPFPALPRWWPGSPSTQQEQGEIYIVTIEAGLNLRRTPDASSNTNVIAVIPKGTLVRKLEGPRQTGNATWLRVRVELEEGQREGWVSLAYLQPQ</sequence>
<dbReference type="Gene3D" id="1.10.510.10">
    <property type="entry name" value="Transferase(Phosphotransferase) domain 1"/>
    <property type="match status" value="1"/>
</dbReference>
<name>A0ABS4DB63_9CHLR</name>
<feature type="compositionally biased region" description="Pro residues" evidence="5">
    <location>
        <begin position="289"/>
        <end position="308"/>
    </location>
</feature>
<evidence type="ECO:0000256" key="3">
    <source>
        <dbReference type="ARBA" id="ARBA00022777"/>
    </source>
</evidence>
<organism evidence="9 10">
    <name type="scientific">Candidatus Chloroploca mongolica</name>
    <dbReference type="NCBI Taxonomy" id="2528176"/>
    <lineage>
        <taxon>Bacteria</taxon>
        <taxon>Bacillati</taxon>
        <taxon>Chloroflexota</taxon>
        <taxon>Chloroflexia</taxon>
        <taxon>Chloroflexales</taxon>
        <taxon>Chloroflexineae</taxon>
        <taxon>Oscillochloridaceae</taxon>
        <taxon>Candidatus Chloroploca</taxon>
    </lineage>
</organism>
<dbReference type="PROSITE" id="PS50011">
    <property type="entry name" value="PROTEIN_KINASE_DOM"/>
    <property type="match status" value="1"/>
</dbReference>
<evidence type="ECO:0000259" key="8">
    <source>
        <dbReference type="PROSITE" id="PS51781"/>
    </source>
</evidence>
<dbReference type="InterPro" id="IPR011009">
    <property type="entry name" value="Kinase-like_dom_sf"/>
</dbReference>
<dbReference type="Proteomes" id="UP001193081">
    <property type="component" value="Unassembled WGS sequence"/>
</dbReference>
<dbReference type="InterPro" id="IPR003646">
    <property type="entry name" value="SH3-like_bac-type"/>
</dbReference>
<gene>
    <name evidence="9" type="ORF">EYB53_013285</name>
</gene>
<comment type="caution">
    <text evidence="9">The sequence shown here is derived from an EMBL/GenBank/DDBJ whole genome shotgun (WGS) entry which is preliminary data.</text>
</comment>
<keyword evidence="4" id="KW-0067">ATP-binding</keyword>
<dbReference type="PROSITE" id="PS51781">
    <property type="entry name" value="SH3B"/>
    <property type="match status" value="1"/>
</dbReference>
<evidence type="ECO:0000313" key="10">
    <source>
        <dbReference type="Proteomes" id="UP001193081"/>
    </source>
</evidence>
<dbReference type="SMART" id="SM00220">
    <property type="entry name" value="S_TKc"/>
    <property type="match status" value="1"/>
</dbReference>
<keyword evidence="2" id="KW-0547">Nucleotide-binding</keyword>
<proteinExistence type="predicted"/>
<dbReference type="GO" id="GO:0016301">
    <property type="term" value="F:kinase activity"/>
    <property type="evidence" value="ECO:0007669"/>
    <property type="project" value="UniProtKB-KW"/>
</dbReference>
<evidence type="ECO:0000313" key="9">
    <source>
        <dbReference type="EMBL" id="MBP1466683.1"/>
    </source>
</evidence>
<feature type="region of interest" description="Disordered" evidence="5">
    <location>
        <begin position="285"/>
        <end position="337"/>
    </location>
</feature>